<keyword evidence="2" id="KW-1185">Reference proteome</keyword>
<organism evidence="1 2">
    <name type="scientific">Streptomyces scopuliridis</name>
    <dbReference type="NCBI Taxonomy" id="452529"/>
    <lineage>
        <taxon>Bacteria</taxon>
        <taxon>Bacillati</taxon>
        <taxon>Actinomycetota</taxon>
        <taxon>Actinomycetes</taxon>
        <taxon>Kitasatosporales</taxon>
        <taxon>Streptomycetaceae</taxon>
        <taxon>Streptomyces</taxon>
    </lineage>
</organism>
<protein>
    <submittedName>
        <fullName evidence="1">Uncharacterized protein</fullName>
    </submittedName>
</protein>
<evidence type="ECO:0000313" key="2">
    <source>
        <dbReference type="Proteomes" id="UP001348369"/>
    </source>
</evidence>
<accession>A0ACD4ZWZ8</accession>
<sequence>MLLCPSISGGAAADPIAVDGGPFRHHPGRATNVALYRTADIDARPVTRTGAA</sequence>
<evidence type="ECO:0000313" key="1">
    <source>
        <dbReference type="EMBL" id="WSC02719.1"/>
    </source>
</evidence>
<dbReference type="EMBL" id="CP109109">
    <property type="protein sequence ID" value="WSC02719.1"/>
    <property type="molecule type" value="Genomic_DNA"/>
</dbReference>
<gene>
    <name evidence="1" type="ORF">OG835_40835</name>
</gene>
<dbReference type="Proteomes" id="UP001348369">
    <property type="component" value="Chromosome"/>
</dbReference>
<reference evidence="1" key="1">
    <citation type="submission" date="2022-10" db="EMBL/GenBank/DDBJ databases">
        <title>The complete genomes of actinobacterial strains from the NBC collection.</title>
        <authorList>
            <person name="Joergensen T.S."/>
            <person name="Alvarez Arevalo M."/>
            <person name="Sterndorff E.B."/>
            <person name="Faurdal D."/>
            <person name="Vuksanovic O."/>
            <person name="Mourched A.-S."/>
            <person name="Charusanti P."/>
            <person name="Shaw S."/>
            <person name="Blin K."/>
            <person name="Weber T."/>
        </authorList>
    </citation>
    <scope>NUCLEOTIDE SEQUENCE</scope>
    <source>
        <strain evidence="1">NBC 01771</strain>
    </source>
</reference>
<proteinExistence type="predicted"/>
<name>A0ACD4ZWZ8_9ACTN</name>